<dbReference type="InterPro" id="IPR022803">
    <property type="entry name" value="Ribosomal_uL5_dom_sf"/>
</dbReference>
<dbReference type="GO" id="GO:0003735">
    <property type="term" value="F:structural constituent of ribosome"/>
    <property type="evidence" value="ECO:0000318"/>
    <property type="project" value="GO_Central"/>
</dbReference>
<reference evidence="4" key="2">
    <citation type="submission" date="2000-06" db="EMBL/GenBank/DDBJ databases">
        <authorList>
            <person name="Lang F.B."/>
            <person name="Bullerwell C."/>
        </authorList>
    </citation>
    <scope>NUCLEOTIDE SEQUENCE</scope>
    <source>
        <strain evidence="4">ATCC 50154</strain>
    </source>
</reference>
<sequence length="278" mass="33325">MYYKELVKNRNRLLTNDLIIKFPLISPDKKQFKHIKSIEIISNLDNKPYKELDKTRSKLRIFTTYFMLSRIFTQLPTFIKAKKSVANFNVREGMEVGVKLNLRDKNMERWLKKWLVLLSSNSIISSSPLKENKYKFDKTFDIQKDFSLSNIFAIQPYNGFLWNFKNIIENIQKDYKIDNKMESNINDNNLSNLYKLKFYNNNTLSIISNFYPNFSSNYQFNKDLLINSNNRESLTFHLKTIPLNTGLHIRVKFNHIYNKQYNKDYKNFILSYYLIPSF</sequence>
<accession>Q8HIT1</accession>
<organism evidence="4">
    <name type="scientific">Monosiga brevicollis</name>
    <name type="common">Choanoflagellate</name>
    <dbReference type="NCBI Taxonomy" id="81824"/>
    <lineage>
        <taxon>Eukaryota</taxon>
        <taxon>Choanoflagellata</taxon>
        <taxon>Craspedida</taxon>
        <taxon>Salpingoecidae</taxon>
        <taxon>Monosiga</taxon>
    </lineage>
</organism>
<evidence type="ECO:0000256" key="2">
    <source>
        <dbReference type="ARBA" id="ARBA00022980"/>
    </source>
</evidence>
<dbReference type="GeneID" id="805251"/>
<dbReference type="GO" id="GO:0006412">
    <property type="term" value="P:translation"/>
    <property type="evidence" value="ECO:0000318"/>
    <property type="project" value="GO_Central"/>
</dbReference>
<keyword evidence="2 4" id="KW-0689">Ribosomal protein</keyword>
<comment type="similarity">
    <text evidence="1">Belongs to the universal ribosomal protein uL5 family.</text>
</comment>
<keyword evidence="3" id="KW-0687">Ribonucleoprotein</keyword>
<evidence type="ECO:0000256" key="3">
    <source>
        <dbReference type="ARBA" id="ARBA00023274"/>
    </source>
</evidence>
<evidence type="ECO:0000313" key="4">
    <source>
        <dbReference type="EMBL" id="AAN28353.1"/>
    </source>
</evidence>
<dbReference type="InterPro" id="IPR002132">
    <property type="entry name" value="Ribosomal_uL5"/>
</dbReference>
<dbReference type="GO" id="GO:0003723">
    <property type="term" value="F:RNA binding"/>
    <property type="evidence" value="ECO:0000318"/>
    <property type="project" value="GO_Central"/>
</dbReference>
<dbReference type="EMBL" id="AF538053">
    <property type="protein sequence ID" value="AAN28353.1"/>
    <property type="molecule type" value="Genomic_DNA"/>
</dbReference>
<dbReference type="GO" id="GO:0005762">
    <property type="term" value="C:mitochondrial large ribosomal subunit"/>
    <property type="evidence" value="ECO:0000318"/>
    <property type="project" value="GO_Central"/>
</dbReference>
<dbReference type="Gene3D" id="3.30.1440.10">
    <property type="match status" value="1"/>
</dbReference>
<dbReference type="RefSeq" id="NP_696982.1">
    <property type="nucleotide sequence ID" value="NC_004309.1"/>
</dbReference>
<keyword evidence="4" id="KW-0496">Mitochondrion</keyword>
<dbReference type="SUPFAM" id="SSF55282">
    <property type="entry name" value="RL5-like"/>
    <property type="match status" value="1"/>
</dbReference>
<geneLocation type="mitochondrion" evidence="4"/>
<dbReference type="InParanoid" id="Q8HIT1"/>
<dbReference type="PANTHER" id="PTHR11994">
    <property type="entry name" value="60S RIBOSOMAL PROTEIN L11-RELATED"/>
    <property type="match status" value="1"/>
</dbReference>
<name>Q8HIT1_MONBE</name>
<reference evidence="4" key="1">
    <citation type="journal article" date="2000" name="Trends Biochem. Sci.">
        <title>A novel motif for identifying rps3 homologs in fungal mitochondrial genomes.</title>
        <authorList>
            <person name="Bullerwell C.E."/>
            <person name="Burger G."/>
            <person name="Lang B.F."/>
        </authorList>
    </citation>
    <scope>NUCLEOTIDE SEQUENCE</scope>
    <source>
        <strain evidence="4">ATCC 50154</strain>
    </source>
</reference>
<reference evidence="4" key="3">
    <citation type="journal article" date="2002" name="Curr. Biol.">
        <title>The closest unicellular relatives of animals.</title>
        <authorList>
            <person name="Lang B.F."/>
            <person name="O'Kelly C."/>
            <person name="Nerad T."/>
            <person name="Gray M.W."/>
            <person name="Burger G."/>
        </authorList>
    </citation>
    <scope>NUCLEOTIDE SEQUENCE</scope>
    <source>
        <strain evidence="4">ATCC 50154</strain>
    </source>
</reference>
<gene>
    <name evidence="4" type="primary">rpl5</name>
</gene>
<evidence type="ECO:0000256" key="1">
    <source>
        <dbReference type="ARBA" id="ARBA00008553"/>
    </source>
</evidence>
<proteinExistence type="inferred from homology"/>
<protein>
    <submittedName>
        <fullName evidence="4">Ribosomal protein L5</fullName>
    </submittedName>
</protein>
<dbReference type="AlphaFoldDB" id="Q8HIT1"/>